<feature type="region of interest" description="Disordered" evidence="2">
    <location>
        <begin position="1"/>
        <end position="36"/>
    </location>
</feature>
<feature type="domain" description="PDZ" evidence="4">
    <location>
        <begin position="705"/>
        <end position="767"/>
    </location>
</feature>
<dbReference type="FunFam" id="2.30.42.10:FF:000005">
    <property type="entry name" value="Membrane associated guanylate kinase, WW and PDZ domain containing 1"/>
    <property type="match status" value="1"/>
</dbReference>
<dbReference type="SMART" id="SM00456">
    <property type="entry name" value="WW"/>
    <property type="match status" value="1"/>
</dbReference>
<feature type="region of interest" description="Disordered" evidence="2">
    <location>
        <begin position="640"/>
        <end position="696"/>
    </location>
</feature>
<dbReference type="PROSITE" id="PS50106">
    <property type="entry name" value="PDZ"/>
    <property type="match status" value="6"/>
</dbReference>
<dbReference type="Proteomes" id="UP001497525">
    <property type="component" value="Unassembled WGS sequence"/>
</dbReference>
<dbReference type="EMBL" id="CAXLJL010000057">
    <property type="protein sequence ID" value="CAL5130018.1"/>
    <property type="molecule type" value="Genomic_DNA"/>
</dbReference>
<keyword evidence="1" id="KW-0677">Repeat</keyword>
<dbReference type="SUPFAM" id="SSF50156">
    <property type="entry name" value="PDZ domain-like"/>
    <property type="match status" value="5"/>
</dbReference>
<feature type="compositionally biased region" description="Polar residues" evidence="2">
    <location>
        <begin position="866"/>
        <end position="878"/>
    </location>
</feature>
<proteinExistence type="predicted"/>
<feature type="domain" description="PDZ" evidence="4">
    <location>
        <begin position="996"/>
        <end position="1070"/>
    </location>
</feature>
<feature type="domain" description="PDZ" evidence="4">
    <location>
        <begin position="1102"/>
        <end position="1199"/>
    </location>
</feature>
<dbReference type="PANTHER" id="PTHR10316:SF40">
    <property type="entry name" value="LD27118P"/>
    <property type="match status" value="1"/>
</dbReference>
<feature type="compositionally biased region" description="Polar residues" evidence="2">
    <location>
        <begin position="284"/>
        <end position="293"/>
    </location>
</feature>
<feature type="region of interest" description="Disordered" evidence="2">
    <location>
        <begin position="866"/>
        <end position="886"/>
    </location>
</feature>
<dbReference type="Gene3D" id="2.20.70.10">
    <property type="match status" value="1"/>
</dbReference>
<feature type="compositionally biased region" description="Polar residues" evidence="2">
    <location>
        <begin position="1316"/>
        <end position="1333"/>
    </location>
</feature>
<evidence type="ECO:0000259" key="4">
    <source>
        <dbReference type="PROSITE" id="PS50106"/>
    </source>
</evidence>
<feature type="compositionally biased region" description="Polar residues" evidence="2">
    <location>
        <begin position="640"/>
        <end position="653"/>
    </location>
</feature>
<feature type="domain" description="PDZ" evidence="4">
    <location>
        <begin position="1222"/>
        <end position="1305"/>
    </location>
</feature>
<dbReference type="Gene3D" id="2.30.42.10">
    <property type="match status" value="5"/>
</dbReference>
<dbReference type="InterPro" id="IPR036034">
    <property type="entry name" value="PDZ_sf"/>
</dbReference>
<dbReference type="CDD" id="cd06733">
    <property type="entry name" value="PDZ3_MAGI-1_3-like"/>
    <property type="match status" value="1"/>
</dbReference>
<accession>A0AAV2T3Z6</accession>
<feature type="domain" description="PDZ" evidence="4">
    <location>
        <begin position="46"/>
        <end position="123"/>
    </location>
</feature>
<dbReference type="InterPro" id="IPR036020">
    <property type="entry name" value="WW_dom_sf"/>
</dbReference>
<dbReference type="Pfam" id="PF00397">
    <property type="entry name" value="WW"/>
    <property type="match status" value="1"/>
</dbReference>
<feature type="compositionally biased region" description="Polar residues" evidence="2">
    <location>
        <begin position="681"/>
        <end position="690"/>
    </location>
</feature>
<dbReference type="PROSITE" id="PS01159">
    <property type="entry name" value="WW_DOMAIN_1"/>
    <property type="match status" value="1"/>
</dbReference>
<feature type="compositionally biased region" description="Polar residues" evidence="2">
    <location>
        <begin position="1"/>
        <end position="17"/>
    </location>
</feature>
<dbReference type="CDD" id="cd06732">
    <property type="entry name" value="PDZ2_MAGI-1_3-like"/>
    <property type="match status" value="1"/>
</dbReference>
<dbReference type="InterPro" id="IPR001478">
    <property type="entry name" value="PDZ"/>
</dbReference>
<gene>
    <name evidence="5" type="ORF">CDAUBV1_LOCUS1463</name>
</gene>
<dbReference type="CDD" id="cd06735">
    <property type="entry name" value="PDZ5_MAGI-1_3-like"/>
    <property type="match status" value="1"/>
</dbReference>
<feature type="compositionally biased region" description="Polar residues" evidence="2">
    <location>
        <begin position="307"/>
        <end position="318"/>
    </location>
</feature>
<feature type="compositionally biased region" description="Low complexity" evidence="2">
    <location>
        <begin position="654"/>
        <end position="673"/>
    </location>
</feature>
<dbReference type="SUPFAM" id="SSF51045">
    <property type="entry name" value="WW domain"/>
    <property type="match status" value="1"/>
</dbReference>
<feature type="region of interest" description="Disordered" evidence="2">
    <location>
        <begin position="1315"/>
        <end position="1340"/>
    </location>
</feature>
<dbReference type="PANTHER" id="PTHR10316">
    <property type="entry name" value="MEMBRANE ASSOCIATED GUANYLATE KINASE-RELATED"/>
    <property type="match status" value="1"/>
</dbReference>
<dbReference type="CDD" id="cd00201">
    <property type="entry name" value="WW"/>
    <property type="match status" value="1"/>
</dbReference>
<evidence type="ECO:0000259" key="3">
    <source>
        <dbReference type="PROSITE" id="PS50020"/>
    </source>
</evidence>
<organism evidence="5 6">
    <name type="scientific">Calicophoron daubneyi</name>
    <name type="common">Rumen fluke</name>
    <name type="synonym">Paramphistomum daubneyi</name>
    <dbReference type="NCBI Taxonomy" id="300641"/>
    <lineage>
        <taxon>Eukaryota</taxon>
        <taxon>Metazoa</taxon>
        <taxon>Spiralia</taxon>
        <taxon>Lophotrochozoa</taxon>
        <taxon>Platyhelminthes</taxon>
        <taxon>Trematoda</taxon>
        <taxon>Digenea</taxon>
        <taxon>Plagiorchiida</taxon>
        <taxon>Pronocephalata</taxon>
        <taxon>Paramphistomoidea</taxon>
        <taxon>Paramphistomidae</taxon>
        <taxon>Calicophoron</taxon>
    </lineage>
</organism>
<dbReference type="GO" id="GO:0005737">
    <property type="term" value="C:cytoplasm"/>
    <property type="evidence" value="ECO:0007669"/>
    <property type="project" value="TreeGrafter"/>
</dbReference>
<feature type="region of interest" description="Disordered" evidence="2">
    <location>
        <begin position="221"/>
        <end position="326"/>
    </location>
</feature>
<feature type="compositionally biased region" description="Low complexity" evidence="2">
    <location>
        <begin position="238"/>
        <end position="254"/>
    </location>
</feature>
<protein>
    <submittedName>
        <fullName evidence="5">Uncharacterized protein</fullName>
    </submittedName>
</protein>
<comment type="caution">
    <text evidence="5">The sequence shown here is derived from an EMBL/GenBank/DDBJ whole genome shotgun (WGS) entry which is preliminary data.</text>
</comment>
<dbReference type="InterPro" id="IPR001202">
    <property type="entry name" value="WW_dom"/>
</dbReference>
<feature type="domain" description="PDZ" evidence="4">
    <location>
        <begin position="504"/>
        <end position="588"/>
    </location>
</feature>
<reference evidence="5" key="1">
    <citation type="submission" date="2024-06" db="EMBL/GenBank/DDBJ databases">
        <authorList>
            <person name="Liu X."/>
            <person name="Lenzi L."/>
            <person name="Haldenby T S."/>
            <person name="Uol C."/>
        </authorList>
    </citation>
    <scope>NUCLEOTIDE SEQUENCE</scope>
</reference>
<sequence>MPDNNNSCGAEQLSNARGANFVSPLQKASSRDPKADKCPWLDQCYEVSISSSGPDSTLSLPIDGGSDAGMFCVVGSHLESSRIVYHNLSSSTKLSNSLKPGDIILTVNDYEISGYTRRDAVELCDTLTRFPTEFGSFNRPRIRLRLSPPEALATGNTMLSSFLAAAFPLNSPEYSLQEKIRENVYQRVVPCNHYGTPRPEPNATALDGVLLNQLSISTSSSVQMADDPCPIPPPLPPLSSFASTPSESSSTGGSQTHMPPPPPPVRHSSITNQSTAVKAAKMTTPVTRTNGFPDTSDLPKNFEESYPPTSAPNSTDGRNSVDLGPLSPRWKRVDESGSRSYLIDCDISPNHWKDSAVYVNDPIISPSAGVIPSSEIPGSDMWNPTNESSVPLPYGWEIVRDPKYGSFYIDHINKRTQYEPPTEEDFVMAAAVQSQVWSTVDANLSNHSNSVSATVDSGYSQPIDSTATTTTNIHSCSPQQAPDGRISPTVFTTDPQQIRGPVVTTTLVKSPRGFGFTIIGGADCNRPGFLQVKHLIPGGPASVNSCLSIGDVMVMVNSTNVLGYTHAQIVTLFQSIPVGSSVNLTVSQGYRLRRDLPDSTITTPIPNARLFPSPALTVKETSIQNQIPTALPLDLNHPQAQTSFRRDSPNFSGSSLTSTTNSPHLSLSPPSSLVGAKSHESPTSIESPSANAPKMRLSQRPEFLKVTIFKQPNGFGFTLADHPQGQHVKAIVDPVRCGRLRVGDVVVEINDQRVKEVPHAEVVQMLKMCPVGQEAHLLIQRGGLYTGPLSLMASDQGLSRTSATDDKIHPSAQGVLDLKPSIYVDSKQTSDVTDSKPAATTTHNSVHFRTSSLASANLNGNGSVYSADTVSRNRSQTPGPELDRKLGVDVSAGIDPLDLACRRGNHPPISFDRRRRMRPVDDSVLDIARALPRSPNPSLNYGSLLRPGRMPPLRIVDTSSNHVQSSRTPIVSSAANEIGGSVTSPGSFMMLPGEFLVHLERQSTGFGFTVMGGAEENSQVIIGSLVPGGAAQLSGVVRTGDRLISINGTRVVGAKHREVVQLLDKAAYTVGQVTLGLQRQKLTLDDQPKGGDTYNPMRDAVEVVVPRSQKGDGFGFFITNLHPKGSALDSNNPNRSKLEGEYIAQLVPGSKAERLGLLSVGDRILAVNKKSILGLRHEQVVRLIRESGNNIVLTIVPSSTALWASRSRNESYVSGAAPVEFPVTLFRGSRGFGFSIRGGQEFNKMPLLVLRIADGGAAQRDGRLRVGDELIEINGYPTMGMSHGRAIEIIQAGGNIMRLVVRRYPHAKYAEGCSAHQRQPSYQRSKANQQHTLLSAAEVS</sequence>
<evidence type="ECO:0000256" key="1">
    <source>
        <dbReference type="ARBA" id="ARBA00022737"/>
    </source>
</evidence>
<dbReference type="Pfam" id="PF00595">
    <property type="entry name" value="PDZ"/>
    <property type="match status" value="5"/>
</dbReference>
<name>A0AAV2T3Z6_CALDB</name>
<evidence type="ECO:0000313" key="6">
    <source>
        <dbReference type="Proteomes" id="UP001497525"/>
    </source>
</evidence>
<feature type="domain" description="WW" evidence="3">
    <location>
        <begin position="390"/>
        <end position="423"/>
    </location>
</feature>
<evidence type="ECO:0000313" key="5">
    <source>
        <dbReference type="EMBL" id="CAL5130018.1"/>
    </source>
</evidence>
<dbReference type="SMART" id="SM00228">
    <property type="entry name" value="PDZ"/>
    <property type="match status" value="6"/>
</dbReference>
<dbReference type="GO" id="GO:0007165">
    <property type="term" value="P:signal transduction"/>
    <property type="evidence" value="ECO:0007669"/>
    <property type="project" value="TreeGrafter"/>
</dbReference>
<evidence type="ECO:0000256" key="2">
    <source>
        <dbReference type="SAM" id="MobiDB-lite"/>
    </source>
</evidence>
<dbReference type="PROSITE" id="PS50020">
    <property type="entry name" value="WW_DOMAIN_2"/>
    <property type="match status" value="1"/>
</dbReference>